<dbReference type="Gene3D" id="2.130.10.30">
    <property type="entry name" value="Regulator of chromosome condensation 1/beta-lactamase-inhibitor protein II"/>
    <property type="match status" value="2"/>
</dbReference>
<dbReference type="STRING" id="984485.A0A1E4RSD4"/>
<protein>
    <submittedName>
        <fullName evidence="3">RCC1/BLIP-II protein</fullName>
    </submittedName>
</protein>
<dbReference type="AlphaFoldDB" id="A0A1E4RSD4"/>
<dbReference type="Proteomes" id="UP000095085">
    <property type="component" value="Unassembled WGS sequence"/>
</dbReference>
<proteinExistence type="predicted"/>
<dbReference type="GeneID" id="30997433"/>
<evidence type="ECO:0000313" key="3">
    <source>
        <dbReference type="EMBL" id="ODV70148.1"/>
    </source>
</evidence>
<dbReference type="InterPro" id="IPR009091">
    <property type="entry name" value="RCC1/BLIP-II"/>
</dbReference>
<keyword evidence="4" id="KW-1185">Reference proteome</keyword>
<accession>A0A1E4RSD4</accession>
<keyword evidence="1" id="KW-0677">Repeat</keyword>
<evidence type="ECO:0000256" key="2">
    <source>
        <dbReference type="PROSITE-ProRule" id="PRU00235"/>
    </source>
</evidence>
<dbReference type="PROSITE" id="PS50012">
    <property type="entry name" value="RCC1_3"/>
    <property type="match status" value="1"/>
</dbReference>
<feature type="repeat" description="RCC1" evidence="2">
    <location>
        <begin position="3"/>
        <end position="62"/>
    </location>
</feature>
<dbReference type="InterPro" id="IPR000408">
    <property type="entry name" value="Reg_chr_condens"/>
</dbReference>
<gene>
    <name evidence="3" type="ORF">HYPBUDRAFT_179260</name>
</gene>
<dbReference type="OrthoDB" id="5370059at2759"/>
<dbReference type="InterPro" id="IPR051709">
    <property type="entry name" value="Ub-ligase/GTPase-reg"/>
</dbReference>
<dbReference type="PANTHER" id="PTHR45622">
    <property type="entry name" value="UBIQUITIN-PROTEIN LIGASE E3A-RELATED"/>
    <property type="match status" value="1"/>
</dbReference>
<evidence type="ECO:0000256" key="1">
    <source>
        <dbReference type="ARBA" id="ARBA00022737"/>
    </source>
</evidence>
<organism evidence="3 4">
    <name type="scientific">Hyphopichia burtonii NRRL Y-1933</name>
    <dbReference type="NCBI Taxonomy" id="984485"/>
    <lineage>
        <taxon>Eukaryota</taxon>
        <taxon>Fungi</taxon>
        <taxon>Dikarya</taxon>
        <taxon>Ascomycota</taxon>
        <taxon>Saccharomycotina</taxon>
        <taxon>Pichiomycetes</taxon>
        <taxon>Debaryomycetaceae</taxon>
        <taxon>Hyphopichia</taxon>
    </lineage>
</organism>
<dbReference type="Pfam" id="PF13540">
    <property type="entry name" value="RCC1_2"/>
    <property type="match status" value="1"/>
</dbReference>
<name>A0A1E4RSD4_9ASCO</name>
<dbReference type="RefSeq" id="XP_020079215.1">
    <property type="nucleotide sequence ID" value="XM_020222884.1"/>
</dbReference>
<dbReference type="EMBL" id="KV454538">
    <property type="protein sequence ID" value="ODV70148.1"/>
    <property type="molecule type" value="Genomic_DNA"/>
</dbReference>
<reference evidence="4" key="1">
    <citation type="submission" date="2016-05" db="EMBL/GenBank/DDBJ databases">
        <title>Comparative genomics of biotechnologically important yeasts.</title>
        <authorList>
            <consortium name="DOE Joint Genome Institute"/>
            <person name="Riley R."/>
            <person name="Haridas S."/>
            <person name="Wolfe K.H."/>
            <person name="Lopes M.R."/>
            <person name="Hittinger C.T."/>
            <person name="Goker M."/>
            <person name="Salamov A."/>
            <person name="Wisecaver J."/>
            <person name="Long T.M."/>
            <person name="Aerts A.L."/>
            <person name="Barry K."/>
            <person name="Choi C."/>
            <person name="Clum A."/>
            <person name="Coughlan A.Y."/>
            <person name="Deshpande S."/>
            <person name="Douglass A.P."/>
            <person name="Hanson S.J."/>
            <person name="Klenk H.-P."/>
            <person name="Labutti K."/>
            <person name="Lapidus A."/>
            <person name="Lindquist E."/>
            <person name="Lipzen A."/>
            <person name="Meier-Kolthoff J.P."/>
            <person name="Ohm R.A."/>
            <person name="Otillar R.P."/>
            <person name="Pangilinan J."/>
            <person name="Peng Y."/>
            <person name="Rokas A."/>
            <person name="Rosa C.A."/>
            <person name="Scheuner C."/>
            <person name="Sibirny A.A."/>
            <person name="Slot J.C."/>
            <person name="Stielow J.B."/>
            <person name="Sun H."/>
            <person name="Kurtzman C.P."/>
            <person name="Blackwell M."/>
            <person name="Grigoriev I.V."/>
            <person name="Jeffries T.W."/>
        </authorList>
    </citation>
    <scope>NUCLEOTIDE SEQUENCE [LARGE SCALE GENOMIC DNA]</scope>
    <source>
        <strain evidence="4">NRRL Y-1933</strain>
    </source>
</reference>
<dbReference type="PANTHER" id="PTHR45622:SF58">
    <property type="entry name" value="REGULATOR OF CHROMOSOME CONDENSATION DOMAIN-CONTAINING PROTEIN"/>
    <property type="match status" value="1"/>
</dbReference>
<evidence type="ECO:0000313" key="4">
    <source>
        <dbReference type="Proteomes" id="UP000095085"/>
    </source>
</evidence>
<sequence>MGYKVLSCGSNGNYQLGISDDEDYNTLQAAQFHIDDKVVSDMPDKPIKIVCGGNHTFVLFESGSLYSCGQNTYGQCALASRQHIVGFHQVQGSWKDVSAGWEFSVLVNKHDELFVCGLGLKHELGLGSITRTEMKKLDIKFPSPINKIRSCVNHTILILQNGELHGWGNCRKGQLGTLVAKANGKLPSTLTSPTKLNFGVEQILDFDIGRDVTYIYSGTHVYIFGKTKELFTVEKPIGSLKSMWSSVHYTCDSKINSYGNNSHGQLIPSTSPCPRSFEIGSEHGLLHANNKVYAWGWGEHGNCGVHSKPVSSKLEDQVTFNYLNEIYSGSNVILLGCGCATSWIIVSTV</sequence>
<dbReference type="SUPFAM" id="SSF50985">
    <property type="entry name" value="RCC1/BLIP-II"/>
    <property type="match status" value="1"/>
</dbReference>